<proteinExistence type="predicted"/>
<sequence length="391" mass="43252">MAGQIAFFPVGNGDMTMVRLANADATTIIIDVRIRQAADDPEDETPDVAGELRKQLLTDADQRPYVDAFLLSHPDEDHCLGVRKHFWLGPIEDYPDDKKPQAEKRIVIREMWSSPMIFRRRNSLGLTLCDDAHAFHVEARRRVLRWKELGYAVVGNGVRVFGEDEGGKTDNIQPILVKTGETFSTIGGHTYGDFFSAKLLAPMPKQDDETEETLSKNHSSVILSIELAPSSFSRNKTRFLTGGDAHTSIWERIWERYKETPEVLEYDLLQAPHHCSWHALSHHSWSTYGEDAEVSEGARSALGQARQGAIIVASSKKVVDDKNDPPCIRAKREYESILDDVNGIFLCVGDKAKPETIRFEVTSSGLVRAAVGIAAASSAVAAAAPRAGAKK</sequence>
<name>A0A085VAD2_PSESX</name>
<dbReference type="AlphaFoldDB" id="A0A085VAD2"/>
<dbReference type="Gene3D" id="3.60.15.10">
    <property type="entry name" value="Ribonuclease Z/Hydroxyacylglutathione hydrolase-like"/>
    <property type="match status" value="1"/>
</dbReference>
<keyword evidence="1" id="KW-0378">Hydrolase</keyword>
<gene>
    <name evidence="1" type="ORF">IV02_08115</name>
</gene>
<dbReference type="RefSeq" id="WP_047573586.1">
    <property type="nucleotide sequence ID" value="NZ_JPQT01000097.1"/>
</dbReference>
<evidence type="ECO:0000313" key="2">
    <source>
        <dbReference type="Proteomes" id="UP000028643"/>
    </source>
</evidence>
<dbReference type="Proteomes" id="UP000028643">
    <property type="component" value="Unassembled WGS sequence"/>
</dbReference>
<reference evidence="1 2" key="1">
    <citation type="submission" date="2014-07" db="EMBL/GenBank/DDBJ databases">
        <title>Draft Genome Sequences of Environmental Pseudomonas syringae strains.</title>
        <authorList>
            <person name="Baltrus D.A."/>
            <person name="Berge O."/>
            <person name="Morris C."/>
        </authorList>
    </citation>
    <scope>NUCLEOTIDE SEQUENCE [LARGE SCALE GENOMIC DNA]</scope>
    <source>
        <strain evidence="1 2">CEB003</strain>
    </source>
</reference>
<dbReference type="PATRIC" id="fig|317.174.peg.1655"/>
<organism evidence="1 2">
    <name type="scientific">Pseudomonas syringae</name>
    <dbReference type="NCBI Taxonomy" id="317"/>
    <lineage>
        <taxon>Bacteria</taxon>
        <taxon>Pseudomonadati</taxon>
        <taxon>Pseudomonadota</taxon>
        <taxon>Gammaproteobacteria</taxon>
        <taxon>Pseudomonadales</taxon>
        <taxon>Pseudomonadaceae</taxon>
        <taxon>Pseudomonas</taxon>
    </lineage>
</organism>
<dbReference type="EMBL" id="JPQT01000097">
    <property type="protein sequence ID" value="KFE52395.1"/>
    <property type="molecule type" value="Genomic_DNA"/>
</dbReference>
<accession>A0A085VAD2</accession>
<comment type="caution">
    <text evidence="1">The sequence shown here is derived from an EMBL/GenBank/DDBJ whole genome shotgun (WGS) entry which is preliminary data.</text>
</comment>
<dbReference type="InterPro" id="IPR036866">
    <property type="entry name" value="RibonucZ/Hydroxyglut_hydro"/>
</dbReference>
<evidence type="ECO:0000313" key="1">
    <source>
        <dbReference type="EMBL" id="KFE52395.1"/>
    </source>
</evidence>
<dbReference type="SUPFAM" id="SSF56281">
    <property type="entry name" value="Metallo-hydrolase/oxidoreductase"/>
    <property type="match status" value="1"/>
</dbReference>
<protein>
    <submittedName>
        <fullName evidence="1">Metallohydrolase</fullName>
    </submittedName>
</protein>
<dbReference type="GO" id="GO:0016787">
    <property type="term" value="F:hydrolase activity"/>
    <property type="evidence" value="ECO:0007669"/>
    <property type="project" value="UniProtKB-KW"/>
</dbReference>